<dbReference type="KEGG" id="msch:N508_001549"/>
<reference evidence="1" key="2">
    <citation type="submission" date="2022-05" db="EMBL/GenBank/DDBJ databases">
        <authorList>
            <person name="Proctor A.L."/>
            <person name="Phillips G.J."/>
            <person name="Wannemuehler M.J."/>
        </authorList>
    </citation>
    <scope>NUCLEOTIDE SEQUENCE</scope>
    <source>
        <strain evidence="1">ASF457</strain>
    </source>
</reference>
<dbReference type="OrthoDB" id="9804256at2"/>
<reference evidence="1" key="3">
    <citation type="submission" date="2022-06" db="EMBL/GenBank/DDBJ databases">
        <title>Resources to Facilitate Use of the Altered Schaedler Flora (ASF) Mouse Model to Study Microbiome Function.</title>
        <authorList>
            <person name="Proctor A."/>
            <person name="Parvinroo S."/>
            <person name="Richie T."/>
            <person name="Jia X."/>
            <person name="Lee S.T.M."/>
            <person name="Karp P.D."/>
            <person name="Paley S."/>
            <person name="Kostic A.D."/>
            <person name="Pierre J.F."/>
            <person name="Wannemuehler M.J."/>
            <person name="Phillips G.J."/>
        </authorList>
    </citation>
    <scope>NUCLEOTIDE SEQUENCE</scope>
    <source>
        <strain evidence="1">ASF457</strain>
    </source>
</reference>
<proteinExistence type="predicted"/>
<reference evidence="1" key="1">
    <citation type="journal article" date="2014" name="Genome Announc.">
        <title>Draft genome sequences of the altered schaedler flora, a defined bacterial community from gnotobiotic mice.</title>
        <authorList>
            <person name="Wannemuehler M.J."/>
            <person name="Overstreet A.M."/>
            <person name="Ward D.V."/>
            <person name="Phillips G.J."/>
        </authorList>
    </citation>
    <scope>NUCLEOTIDE SEQUENCE</scope>
    <source>
        <strain evidence="1">ASF457</strain>
    </source>
</reference>
<protein>
    <submittedName>
        <fullName evidence="1">Uncharacterized protein</fullName>
    </submittedName>
</protein>
<accession>V2QAN3</accession>
<dbReference type="Proteomes" id="UP000017429">
    <property type="component" value="Chromosome"/>
</dbReference>
<dbReference type="InterPro" id="IPR046118">
    <property type="entry name" value="DUF6115"/>
</dbReference>
<dbReference type="Pfam" id="PF19610">
    <property type="entry name" value="DUF6115"/>
    <property type="match status" value="1"/>
</dbReference>
<keyword evidence="2" id="KW-1185">Reference proteome</keyword>
<name>V2QAN3_9BACT</name>
<dbReference type="AlphaFoldDB" id="V2QAN3"/>
<dbReference type="eggNOG" id="ENOG50311M4">
    <property type="taxonomic scope" value="Bacteria"/>
</dbReference>
<evidence type="ECO:0000313" key="1">
    <source>
        <dbReference type="EMBL" id="USF24463.1"/>
    </source>
</evidence>
<sequence>MGNTLIILLSYILNFILIILIVSLLLRIRNVERKLINFSPTEAYSIMENMHEMVLESQRLADSLEASIKAREAVLEDLSDLVDEKILRYEHVTGEKFSKIKNEKKEVKSEQIHLETVLKKQETLKEQLNKQDSKKDLKTNILSLNAEGKSSIDIARELGISITEVQLALRLPIKDK</sequence>
<organism evidence="1 2">
    <name type="scientific">Mucispirillum schaedleri ASF457</name>
    <dbReference type="NCBI Taxonomy" id="1379858"/>
    <lineage>
        <taxon>Bacteria</taxon>
        <taxon>Pseudomonadati</taxon>
        <taxon>Deferribacterota</taxon>
        <taxon>Deferribacteres</taxon>
        <taxon>Deferribacterales</taxon>
        <taxon>Mucispirillaceae</taxon>
        <taxon>Mucispirillum</taxon>
    </lineage>
</organism>
<dbReference type="EMBL" id="CP097562">
    <property type="protein sequence ID" value="USF24463.1"/>
    <property type="molecule type" value="Genomic_DNA"/>
</dbReference>
<evidence type="ECO:0000313" key="2">
    <source>
        <dbReference type="Proteomes" id="UP000017429"/>
    </source>
</evidence>
<dbReference type="RefSeq" id="WP_023275844.1">
    <property type="nucleotide sequence ID" value="NZ_CP097562.1"/>
</dbReference>
<gene>
    <name evidence="1" type="ORF">N508_001549</name>
</gene>